<feature type="transmembrane region" description="Helical" evidence="4">
    <location>
        <begin position="5"/>
        <end position="21"/>
    </location>
</feature>
<evidence type="ECO:0000256" key="3">
    <source>
        <dbReference type="PROSITE-ProRule" id="PRU00284"/>
    </source>
</evidence>
<evidence type="ECO:0000256" key="1">
    <source>
        <dbReference type="ARBA" id="ARBA00022500"/>
    </source>
</evidence>
<feature type="domain" description="Methyl-accepting transducer" evidence="5">
    <location>
        <begin position="147"/>
        <end position="369"/>
    </location>
</feature>
<dbReference type="PRINTS" id="PR00260">
    <property type="entry name" value="CHEMTRNSDUCR"/>
</dbReference>
<dbReference type="GO" id="GO:0005886">
    <property type="term" value="C:plasma membrane"/>
    <property type="evidence" value="ECO:0007669"/>
    <property type="project" value="TreeGrafter"/>
</dbReference>
<dbReference type="InterPro" id="IPR000727">
    <property type="entry name" value="T_SNARE_dom"/>
</dbReference>
<protein>
    <submittedName>
        <fullName evidence="8">Methyl-accepting chemotaxis protein</fullName>
    </submittedName>
</protein>
<evidence type="ECO:0000259" key="7">
    <source>
        <dbReference type="PROSITE" id="PS50885"/>
    </source>
</evidence>
<evidence type="ECO:0000313" key="8">
    <source>
        <dbReference type="EMBL" id="QQO08993.1"/>
    </source>
</evidence>
<evidence type="ECO:0000259" key="6">
    <source>
        <dbReference type="PROSITE" id="PS50192"/>
    </source>
</evidence>
<gene>
    <name evidence="8" type="ORF">JFL75_18995</name>
</gene>
<feature type="domain" description="HAMP" evidence="7">
    <location>
        <begin position="46"/>
        <end position="100"/>
    </location>
</feature>
<keyword evidence="4" id="KW-1133">Transmembrane helix</keyword>
<dbReference type="KEGG" id="bhc:JFL75_18995"/>
<dbReference type="GO" id="GO:0006935">
    <property type="term" value="P:chemotaxis"/>
    <property type="evidence" value="ECO:0007669"/>
    <property type="project" value="UniProtKB-KW"/>
</dbReference>
<dbReference type="PROSITE" id="PS50192">
    <property type="entry name" value="T_SNARE"/>
    <property type="match status" value="1"/>
</dbReference>
<feature type="transmembrane region" description="Helical" evidence="4">
    <location>
        <begin position="27"/>
        <end position="45"/>
    </location>
</feature>
<dbReference type="Pfam" id="PF00015">
    <property type="entry name" value="MCPsignal"/>
    <property type="match status" value="1"/>
</dbReference>
<dbReference type="SMART" id="SM00283">
    <property type="entry name" value="MA"/>
    <property type="match status" value="1"/>
</dbReference>
<dbReference type="Proteomes" id="UP000595917">
    <property type="component" value="Chromosome"/>
</dbReference>
<name>A0A7T7XMH3_9SPIR</name>
<evidence type="ECO:0000259" key="5">
    <source>
        <dbReference type="PROSITE" id="PS50111"/>
    </source>
</evidence>
<dbReference type="CDD" id="cd06225">
    <property type="entry name" value="HAMP"/>
    <property type="match status" value="1"/>
</dbReference>
<dbReference type="PROSITE" id="PS50885">
    <property type="entry name" value="HAMP"/>
    <property type="match status" value="1"/>
</dbReference>
<keyword evidence="3" id="KW-0807">Transducer</keyword>
<comment type="similarity">
    <text evidence="2">Belongs to the methyl-accepting chemotaxis (MCP) protein family.</text>
</comment>
<dbReference type="InterPro" id="IPR051310">
    <property type="entry name" value="MCP_chemotaxis"/>
</dbReference>
<accession>A0A7T7XMH3</accession>
<dbReference type="AlphaFoldDB" id="A0A7T7XMH3"/>
<keyword evidence="4" id="KW-0472">Membrane</keyword>
<dbReference type="Pfam" id="PF00672">
    <property type="entry name" value="HAMP"/>
    <property type="match status" value="1"/>
</dbReference>
<keyword evidence="9" id="KW-1185">Reference proteome</keyword>
<evidence type="ECO:0000256" key="2">
    <source>
        <dbReference type="ARBA" id="ARBA00029447"/>
    </source>
</evidence>
<dbReference type="EMBL" id="CP067089">
    <property type="protein sequence ID" value="QQO08993.1"/>
    <property type="molecule type" value="Genomic_DNA"/>
</dbReference>
<evidence type="ECO:0000256" key="4">
    <source>
        <dbReference type="SAM" id="Phobius"/>
    </source>
</evidence>
<dbReference type="PANTHER" id="PTHR43531:SF11">
    <property type="entry name" value="METHYL-ACCEPTING CHEMOTAXIS PROTEIN 3"/>
    <property type="match status" value="1"/>
</dbReference>
<dbReference type="RefSeq" id="WP_215626298.1">
    <property type="nucleotide sequence ID" value="NZ_CP067089.2"/>
</dbReference>
<dbReference type="PROSITE" id="PS50111">
    <property type="entry name" value="CHEMOTAXIS_TRANSDUC_2"/>
    <property type="match status" value="1"/>
</dbReference>
<dbReference type="GO" id="GO:0004888">
    <property type="term" value="F:transmembrane signaling receptor activity"/>
    <property type="evidence" value="ECO:0007669"/>
    <property type="project" value="InterPro"/>
</dbReference>
<dbReference type="InterPro" id="IPR003660">
    <property type="entry name" value="HAMP_dom"/>
</dbReference>
<dbReference type="Gene3D" id="1.10.287.950">
    <property type="entry name" value="Methyl-accepting chemotaxis protein"/>
    <property type="match status" value="1"/>
</dbReference>
<dbReference type="Gene3D" id="6.10.340.10">
    <property type="match status" value="1"/>
</dbReference>
<dbReference type="InterPro" id="IPR004089">
    <property type="entry name" value="MCPsignal_dom"/>
</dbReference>
<dbReference type="PANTHER" id="PTHR43531">
    <property type="entry name" value="PROTEIN ICFG"/>
    <property type="match status" value="1"/>
</dbReference>
<dbReference type="SMART" id="SM00304">
    <property type="entry name" value="HAMP"/>
    <property type="match status" value="1"/>
</dbReference>
<keyword evidence="4" id="KW-0812">Transmembrane</keyword>
<organism evidence="8 9">
    <name type="scientific">Breznakiella homolactica</name>
    <dbReference type="NCBI Taxonomy" id="2798577"/>
    <lineage>
        <taxon>Bacteria</taxon>
        <taxon>Pseudomonadati</taxon>
        <taxon>Spirochaetota</taxon>
        <taxon>Spirochaetia</taxon>
        <taxon>Spirochaetales</taxon>
        <taxon>Breznakiellaceae</taxon>
        <taxon>Breznakiella</taxon>
    </lineage>
</organism>
<proteinExistence type="inferred from homology"/>
<sequence>MPYIIMVVSVIFVGLVIGYLGNGIHYLWGAPVCVVLALGFLAVMVRKISVPVRNAAALANDLAEGEGDLTIRLQANDRDELGELGTRLNVFIDRLSKIISEIRSGVKDTRKNSDQVCETMNNALTSVSEITAVIDEVKQTILGQAEIVLSISSTVEEMNGITKEQDDKINNQSRNVSKSSSAIEEMMANINSIADNLRKSSLEFGTLNTEAQSGRVAVEELKKTVLALNEQSDSVFEANQIIRNIASQTNLLAMNAAIEAAHAGETGKGFAVVSDEIRKLAEVSNAQSRIISENLKNLKDSIDLAVRNTDNTGTTFDVIFSSVDTVTRIEEEIKNSVEEQSEGSAQILEALASIRQSTDAVHSGSGTMLTGSNAILGEMSKLRSITEGVRDSAVDIARKAKDVEQMVSGSTKSVDETLESISCVESQVAIFKIN</sequence>
<dbReference type="GO" id="GO:0007165">
    <property type="term" value="P:signal transduction"/>
    <property type="evidence" value="ECO:0007669"/>
    <property type="project" value="UniProtKB-KW"/>
</dbReference>
<reference evidence="8" key="1">
    <citation type="submission" date="2021-01" db="EMBL/GenBank/DDBJ databases">
        <title>Description of Breznakiella homolactica.</title>
        <authorList>
            <person name="Song Y."/>
            <person name="Brune A."/>
        </authorList>
    </citation>
    <scope>NUCLEOTIDE SEQUENCE</scope>
    <source>
        <strain evidence="8">RmG30</strain>
    </source>
</reference>
<evidence type="ECO:0000313" key="9">
    <source>
        <dbReference type="Proteomes" id="UP000595917"/>
    </source>
</evidence>
<keyword evidence="1" id="KW-0145">Chemotaxis</keyword>
<feature type="domain" description="T-SNARE coiled-coil homology" evidence="6">
    <location>
        <begin position="138"/>
        <end position="200"/>
    </location>
</feature>
<dbReference type="InterPro" id="IPR004090">
    <property type="entry name" value="Chemotax_Me-accpt_rcpt"/>
</dbReference>
<dbReference type="SUPFAM" id="SSF58104">
    <property type="entry name" value="Methyl-accepting chemotaxis protein (MCP) signaling domain"/>
    <property type="match status" value="2"/>
</dbReference>